<proteinExistence type="predicted"/>
<name>A0AAE1RSN9_9SOLA</name>
<dbReference type="PANTHER" id="PTHR31896">
    <property type="entry name" value="FAMILY REGULATORY PROTEIN, PUTATIVE (AFU_ORTHOLOGUE AFUA_3G14730)-RELATED"/>
    <property type="match status" value="1"/>
</dbReference>
<evidence type="ECO:0000256" key="1">
    <source>
        <dbReference type="ARBA" id="ARBA00022679"/>
    </source>
</evidence>
<dbReference type="PANTHER" id="PTHR31896:SF68">
    <property type="entry name" value="MYB-LIKE DOMAIN-CONTAINING PROTEIN"/>
    <property type="match status" value="1"/>
</dbReference>
<dbReference type="InterPro" id="IPR051283">
    <property type="entry name" value="Sec_Metabolite_Acyltrans"/>
</dbReference>
<dbReference type="Proteomes" id="UP001291623">
    <property type="component" value="Unassembled WGS sequence"/>
</dbReference>
<evidence type="ECO:0000313" key="2">
    <source>
        <dbReference type="EMBL" id="KAK4357869.1"/>
    </source>
</evidence>
<protein>
    <submittedName>
        <fullName evidence="2">Uncharacterized protein</fullName>
    </submittedName>
</protein>
<organism evidence="2 3">
    <name type="scientific">Anisodus tanguticus</name>
    <dbReference type="NCBI Taxonomy" id="243964"/>
    <lineage>
        <taxon>Eukaryota</taxon>
        <taxon>Viridiplantae</taxon>
        <taxon>Streptophyta</taxon>
        <taxon>Embryophyta</taxon>
        <taxon>Tracheophyta</taxon>
        <taxon>Spermatophyta</taxon>
        <taxon>Magnoliopsida</taxon>
        <taxon>eudicotyledons</taxon>
        <taxon>Gunneridae</taxon>
        <taxon>Pentapetalae</taxon>
        <taxon>asterids</taxon>
        <taxon>lamiids</taxon>
        <taxon>Solanales</taxon>
        <taxon>Solanaceae</taxon>
        <taxon>Solanoideae</taxon>
        <taxon>Hyoscyameae</taxon>
        <taxon>Anisodus</taxon>
    </lineage>
</organism>
<keyword evidence="1" id="KW-0808">Transferase</keyword>
<dbReference type="GO" id="GO:0016740">
    <property type="term" value="F:transferase activity"/>
    <property type="evidence" value="ECO:0007669"/>
    <property type="project" value="UniProtKB-KW"/>
</dbReference>
<gene>
    <name evidence="2" type="ORF">RND71_023479</name>
</gene>
<dbReference type="InterPro" id="IPR023213">
    <property type="entry name" value="CAT-like_dom_sf"/>
</dbReference>
<dbReference type="AlphaFoldDB" id="A0AAE1RSN9"/>
<dbReference type="EMBL" id="JAVYJV010000012">
    <property type="protein sequence ID" value="KAK4357869.1"/>
    <property type="molecule type" value="Genomic_DNA"/>
</dbReference>
<comment type="caution">
    <text evidence="2">The sequence shown here is derived from an EMBL/GenBank/DDBJ whole genome shotgun (WGS) entry which is preliminary data.</text>
</comment>
<evidence type="ECO:0000313" key="3">
    <source>
        <dbReference type="Proteomes" id="UP001291623"/>
    </source>
</evidence>
<dbReference type="Gene3D" id="3.30.559.10">
    <property type="entry name" value="Chloramphenicol acetyltransferase-like domain"/>
    <property type="match status" value="1"/>
</dbReference>
<sequence length="191" mass="20942">MGGLNTRLGISSSPRYNIYGTDFGWGKPIGVRSGMANKSDGKITLFPGVGGSVDIEVCILPETLQAMENDQEFMEAGECEDGLKAWTSLAIYCLSSVYYDPLDIYRERLIADFFILSLMGVSIDEWKYNVGVENGRLGGGGKKGRVGDCPSSRITLLDLEHRDTGINSYHREHMIYSASQSTSFDAQIAMS</sequence>
<keyword evidence="3" id="KW-1185">Reference proteome</keyword>
<reference evidence="2" key="1">
    <citation type="submission" date="2023-12" db="EMBL/GenBank/DDBJ databases">
        <title>Genome assembly of Anisodus tanguticus.</title>
        <authorList>
            <person name="Wang Y.-J."/>
        </authorList>
    </citation>
    <scope>NUCLEOTIDE SEQUENCE</scope>
    <source>
        <strain evidence="2">KB-2021</strain>
        <tissue evidence="2">Leaf</tissue>
    </source>
</reference>
<accession>A0AAE1RSN9</accession>
<dbReference type="Pfam" id="PF02458">
    <property type="entry name" value="Transferase"/>
    <property type="match status" value="1"/>
</dbReference>